<sequence length="117" mass="12866">MLSCILLYCVAWELQMVAVETLWKSGWKRSRASFASLAQLVSSLGLRVWSKAEDMSSTDSGFESFLGAMRGAEDRHAATYYCFGTDDKDKLVNPAETFNQFLKDAPKPGGKGDGKGK</sequence>
<dbReference type="EMBL" id="CAMXCT020001320">
    <property type="protein sequence ID" value="CAL1142345.1"/>
    <property type="molecule type" value="Genomic_DNA"/>
</dbReference>
<evidence type="ECO:0000256" key="1">
    <source>
        <dbReference type="SAM" id="SignalP"/>
    </source>
</evidence>
<dbReference type="EMBL" id="CAMXCT010001320">
    <property type="protein sequence ID" value="CAI3988970.1"/>
    <property type="molecule type" value="Genomic_DNA"/>
</dbReference>
<comment type="caution">
    <text evidence="2">The sequence shown here is derived from an EMBL/GenBank/DDBJ whole genome shotgun (WGS) entry which is preliminary data.</text>
</comment>
<accession>A0A9P1FW57</accession>
<feature type="chain" id="PRO_5043272273" evidence="1">
    <location>
        <begin position="19"/>
        <end position="117"/>
    </location>
</feature>
<reference evidence="3" key="2">
    <citation type="submission" date="2024-04" db="EMBL/GenBank/DDBJ databases">
        <authorList>
            <person name="Chen Y."/>
            <person name="Shah S."/>
            <person name="Dougan E. K."/>
            <person name="Thang M."/>
            <person name="Chan C."/>
        </authorList>
    </citation>
    <scope>NUCLEOTIDE SEQUENCE [LARGE SCALE GENOMIC DNA]</scope>
</reference>
<dbReference type="Proteomes" id="UP001152797">
    <property type="component" value="Unassembled WGS sequence"/>
</dbReference>
<proteinExistence type="predicted"/>
<evidence type="ECO:0000313" key="4">
    <source>
        <dbReference type="Proteomes" id="UP001152797"/>
    </source>
</evidence>
<evidence type="ECO:0000313" key="3">
    <source>
        <dbReference type="EMBL" id="CAL1142345.1"/>
    </source>
</evidence>
<dbReference type="AlphaFoldDB" id="A0A9P1FW57"/>
<reference evidence="2" key="1">
    <citation type="submission" date="2022-10" db="EMBL/GenBank/DDBJ databases">
        <authorList>
            <person name="Chen Y."/>
            <person name="Dougan E. K."/>
            <person name="Chan C."/>
            <person name="Rhodes N."/>
            <person name="Thang M."/>
        </authorList>
    </citation>
    <scope>NUCLEOTIDE SEQUENCE</scope>
</reference>
<dbReference type="EMBL" id="CAMXCT030001320">
    <property type="protein sequence ID" value="CAL4776282.1"/>
    <property type="molecule type" value="Genomic_DNA"/>
</dbReference>
<protein>
    <submittedName>
        <fullName evidence="2">Uncharacterized protein</fullName>
    </submittedName>
</protein>
<organism evidence="2">
    <name type="scientific">Cladocopium goreaui</name>
    <dbReference type="NCBI Taxonomy" id="2562237"/>
    <lineage>
        <taxon>Eukaryota</taxon>
        <taxon>Sar</taxon>
        <taxon>Alveolata</taxon>
        <taxon>Dinophyceae</taxon>
        <taxon>Suessiales</taxon>
        <taxon>Symbiodiniaceae</taxon>
        <taxon>Cladocopium</taxon>
    </lineage>
</organism>
<gene>
    <name evidence="2" type="ORF">C1SCF055_LOCUS16078</name>
</gene>
<keyword evidence="4" id="KW-1185">Reference proteome</keyword>
<evidence type="ECO:0000313" key="2">
    <source>
        <dbReference type="EMBL" id="CAI3988970.1"/>
    </source>
</evidence>
<feature type="signal peptide" evidence="1">
    <location>
        <begin position="1"/>
        <end position="18"/>
    </location>
</feature>
<keyword evidence="1" id="KW-0732">Signal</keyword>
<name>A0A9P1FW57_9DINO</name>